<comment type="caution">
    <text evidence="6">The sequence shown here is derived from an EMBL/GenBank/DDBJ whole genome shotgun (WGS) entry which is preliminary data.</text>
</comment>
<accession>A0AA38CQ32</accession>
<dbReference type="GO" id="GO:0016020">
    <property type="term" value="C:membrane"/>
    <property type="evidence" value="ECO:0007669"/>
    <property type="project" value="UniProtKB-SubCell"/>
</dbReference>
<dbReference type="InterPro" id="IPR004254">
    <property type="entry name" value="AdipoR/HlyIII-related"/>
</dbReference>
<keyword evidence="4" id="KW-1133">Transmembrane helix</keyword>
<dbReference type="GO" id="GO:0009744">
    <property type="term" value="P:response to sucrose"/>
    <property type="evidence" value="ECO:0007669"/>
    <property type="project" value="UniProtKB-ARBA"/>
</dbReference>
<sequence>MGTNVQSDSGNNPEGTQGMASGFSEEFMAMADVVHNDEDVVSPGRAKRLWKKVSYQLVDYHALPEYLRDNEYILRYYRSEWPLKQVLLSIFSIHNETLNVWTHLVGFFIFLCLTVYTATKIPKVVDLSALHPLPHIPNRDHFHKFHSDLITCLPSLPGKADFQRLQEELKTALPSIVTLSSLSHRYLPEVIANCLPESLSHANHTEQCVL</sequence>
<comment type="subcellular location">
    <subcellularLocation>
        <location evidence="1">Membrane</location>
        <topology evidence="1">Multi-pass membrane protein</topology>
    </subcellularLocation>
</comment>
<name>A0AA38CQ32_TAXCH</name>
<protein>
    <submittedName>
        <fullName evidence="6">Uncharacterized protein</fullName>
    </submittedName>
</protein>
<evidence type="ECO:0000256" key="2">
    <source>
        <dbReference type="ARBA" id="ARBA00007018"/>
    </source>
</evidence>
<evidence type="ECO:0000256" key="1">
    <source>
        <dbReference type="ARBA" id="ARBA00004141"/>
    </source>
</evidence>
<dbReference type="GO" id="GO:0009725">
    <property type="term" value="P:response to hormone"/>
    <property type="evidence" value="ECO:0007669"/>
    <property type="project" value="TreeGrafter"/>
</dbReference>
<proteinExistence type="inferred from homology"/>
<keyword evidence="7" id="KW-1185">Reference proteome</keyword>
<dbReference type="GO" id="GO:0038023">
    <property type="term" value="F:signaling receptor activity"/>
    <property type="evidence" value="ECO:0007669"/>
    <property type="project" value="TreeGrafter"/>
</dbReference>
<dbReference type="OMA" id="CLSHANH"/>
<dbReference type="Pfam" id="PF03006">
    <property type="entry name" value="HlyIII"/>
    <property type="match status" value="1"/>
</dbReference>
<keyword evidence="5" id="KW-0472">Membrane</keyword>
<evidence type="ECO:0000313" key="6">
    <source>
        <dbReference type="EMBL" id="KAH9303692.1"/>
    </source>
</evidence>
<evidence type="ECO:0000256" key="3">
    <source>
        <dbReference type="ARBA" id="ARBA00022692"/>
    </source>
</evidence>
<dbReference type="PANTHER" id="PTHR20855">
    <property type="entry name" value="ADIPOR/PROGESTIN RECEPTOR-RELATED"/>
    <property type="match status" value="1"/>
</dbReference>
<dbReference type="EMBL" id="JAHRHJ020000008">
    <property type="protein sequence ID" value="KAH9303692.1"/>
    <property type="molecule type" value="Genomic_DNA"/>
</dbReference>
<evidence type="ECO:0000256" key="4">
    <source>
        <dbReference type="ARBA" id="ARBA00022989"/>
    </source>
</evidence>
<evidence type="ECO:0000313" key="7">
    <source>
        <dbReference type="Proteomes" id="UP000824469"/>
    </source>
</evidence>
<reference evidence="6 7" key="1">
    <citation type="journal article" date="2021" name="Nat. Plants">
        <title>The Taxus genome provides insights into paclitaxel biosynthesis.</title>
        <authorList>
            <person name="Xiong X."/>
            <person name="Gou J."/>
            <person name="Liao Q."/>
            <person name="Li Y."/>
            <person name="Zhou Q."/>
            <person name="Bi G."/>
            <person name="Li C."/>
            <person name="Du R."/>
            <person name="Wang X."/>
            <person name="Sun T."/>
            <person name="Guo L."/>
            <person name="Liang H."/>
            <person name="Lu P."/>
            <person name="Wu Y."/>
            <person name="Zhang Z."/>
            <person name="Ro D.K."/>
            <person name="Shang Y."/>
            <person name="Huang S."/>
            <person name="Yan J."/>
        </authorList>
    </citation>
    <scope>NUCLEOTIDE SEQUENCE [LARGE SCALE GENOMIC DNA]</scope>
    <source>
        <strain evidence="6">Ta-2019</strain>
    </source>
</reference>
<comment type="similarity">
    <text evidence="2">Belongs to the ADIPOR family.</text>
</comment>
<dbReference type="PANTHER" id="PTHR20855:SF52">
    <property type="entry name" value="ADIPONECTIN RECEPTOR PROTEIN"/>
    <property type="match status" value="1"/>
</dbReference>
<gene>
    <name evidence="6" type="ORF">KI387_008096</name>
</gene>
<keyword evidence="3" id="KW-0812">Transmembrane</keyword>
<evidence type="ECO:0000256" key="5">
    <source>
        <dbReference type="ARBA" id="ARBA00023136"/>
    </source>
</evidence>
<dbReference type="AlphaFoldDB" id="A0AA38CQ32"/>
<dbReference type="Proteomes" id="UP000824469">
    <property type="component" value="Unassembled WGS sequence"/>
</dbReference>
<organism evidence="6 7">
    <name type="scientific">Taxus chinensis</name>
    <name type="common">Chinese yew</name>
    <name type="synonym">Taxus wallichiana var. chinensis</name>
    <dbReference type="NCBI Taxonomy" id="29808"/>
    <lineage>
        <taxon>Eukaryota</taxon>
        <taxon>Viridiplantae</taxon>
        <taxon>Streptophyta</taxon>
        <taxon>Embryophyta</taxon>
        <taxon>Tracheophyta</taxon>
        <taxon>Spermatophyta</taxon>
        <taxon>Pinopsida</taxon>
        <taxon>Pinidae</taxon>
        <taxon>Conifers II</taxon>
        <taxon>Cupressales</taxon>
        <taxon>Taxaceae</taxon>
        <taxon>Taxus</taxon>
    </lineage>
</organism>
<feature type="non-terminal residue" evidence="6">
    <location>
        <position position="1"/>
    </location>
</feature>